<evidence type="ECO:0000313" key="8">
    <source>
        <dbReference type="Proteomes" id="UP000664701"/>
    </source>
</evidence>
<sequence>MTEIQKQRFGVLTKKGQIEVHERPLPKLGDYDILIKHEACNICTTDYTQYLGLREHQGYPMAGGHEDSGFIVEVGEKVNGFSVGDHVALGCPSCGYCDECKKGREGFCKYNDMTVHTTEDGYHGTFGFSDYVVMPARRVVKISKHLPAGEGGFLEPLATVSKGIKIMDTKPGDTVVVIGAGTMGMLNALALRAKAIRVIITEFMPNKIENARKEGLEVIDCNVSDPVEEVKKLTDGEGADAVYVCVGNTVANNQAVEMLKKYYGKILLFAASYPEPKFEISSNVIHYRHIQIFGTTGADLVDFIDSAKLLNSGQVKVTSLLEKKYFDLDHIKDAFEEATVPGNYRVTVRMNDL</sequence>
<dbReference type="RefSeq" id="WP_207871861.1">
    <property type="nucleotide sequence ID" value="NZ_CP147251.1"/>
</dbReference>
<dbReference type="Gene3D" id="3.90.180.10">
    <property type="entry name" value="Medium-chain alcohol dehydrogenases, catalytic domain"/>
    <property type="match status" value="1"/>
</dbReference>
<dbReference type="InterPro" id="IPR011032">
    <property type="entry name" value="GroES-like_sf"/>
</dbReference>
<organism evidence="7 8">
    <name type="scientific">Candidatus Enterococcus lowellii</name>
    <dbReference type="NCBI Taxonomy" id="2230877"/>
    <lineage>
        <taxon>Bacteria</taxon>
        <taxon>Bacillati</taxon>
        <taxon>Bacillota</taxon>
        <taxon>Bacilli</taxon>
        <taxon>Lactobacillales</taxon>
        <taxon>Enterococcaceae</taxon>
        <taxon>Enterococcus</taxon>
    </lineage>
</organism>
<keyword evidence="3" id="KW-0560">Oxidoreductase</keyword>
<dbReference type="InterPro" id="IPR013154">
    <property type="entry name" value="ADH-like_N"/>
</dbReference>
<dbReference type="InterPro" id="IPR036291">
    <property type="entry name" value="NAD(P)-bd_dom_sf"/>
</dbReference>
<dbReference type="Pfam" id="PF00107">
    <property type="entry name" value="ADH_zinc_N"/>
    <property type="match status" value="1"/>
</dbReference>
<name>A0ABZ2SS25_9ENTE</name>
<proteinExistence type="inferred from homology"/>
<keyword evidence="2 4" id="KW-0862">Zinc</keyword>
<reference evidence="7 8" key="2">
    <citation type="submission" date="2024-03" db="EMBL/GenBank/DDBJ databases">
        <title>The Genome Sequence of Enterococcus sp. DIV2402.</title>
        <authorList>
            <consortium name="The Broad Institute Genomics Platform"/>
            <consortium name="The Broad Institute Microbial Omics Core"/>
            <consortium name="The Broad Institute Genomic Center for Infectious Diseases"/>
            <person name="Earl A."/>
            <person name="Manson A."/>
            <person name="Gilmore M."/>
            <person name="Schwartman J."/>
            <person name="Shea T."/>
            <person name="Abouelleil A."/>
            <person name="Cao P."/>
            <person name="Chapman S."/>
            <person name="Cusick C."/>
            <person name="Young S."/>
            <person name="Neafsey D."/>
            <person name="Nusbaum C."/>
            <person name="Birren B."/>
        </authorList>
    </citation>
    <scope>NUCLEOTIDE SEQUENCE [LARGE SCALE GENOMIC DNA]</scope>
    <source>
        <strain evidence="7 8">DIV2402</strain>
    </source>
</reference>
<comment type="cofactor">
    <cofactor evidence="4">
        <name>Zn(2+)</name>
        <dbReference type="ChEBI" id="CHEBI:29105"/>
    </cofactor>
</comment>
<evidence type="ECO:0000256" key="4">
    <source>
        <dbReference type="RuleBase" id="RU361277"/>
    </source>
</evidence>
<gene>
    <name evidence="7" type="ORF">DOK78_002606</name>
</gene>
<dbReference type="EMBL" id="CP147251">
    <property type="protein sequence ID" value="WYJ77966.1"/>
    <property type="molecule type" value="Genomic_DNA"/>
</dbReference>
<evidence type="ECO:0000256" key="1">
    <source>
        <dbReference type="ARBA" id="ARBA00022723"/>
    </source>
</evidence>
<dbReference type="SUPFAM" id="SSF51735">
    <property type="entry name" value="NAD(P)-binding Rossmann-fold domains"/>
    <property type="match status" value="1"/>
</dbReference>
<feature type="domain" description="Alcohol dehydrogenase-like C-terminal" evidence="5">
    <location>
        <begin position="186"/>
        <end position="304"/>
    </location>
</feature>
<dbReference type="PROSITE" id="PS00059">
    <property type="entry name" value="ADH_ZINC"/>
    <property type="match status" value="1"/>
</dbReference>
<reference evidence="7 8" key="1">
    <citation type="submission" date="2021-03" db="EMBL/GenBank/DDBJ databases">
        <authorList>
            <person name="Gilmore M.S."/>
            <person name="Schwartzman J."/>
            <person name="Van Tyne D."/>
            <person name="Martin M."/>
            <person name="Earl A.M."/>
            <person name="Manson A.L."/>
            <person name="Straub T."/>
            <person name="Salamzade R."/>
            <person name="Saavedra J."/>
            <person name="Lebreton F."/>
            <person name="Prichula J."/>
            <person name="Schaufler K."/>
            <person name="Gaca A."/>
            <person name="Sgardioli B."/>
            <person name="Wagenaar J."/>
            <person name="Strong T."/>
        </authorList>
    </citation>
    <scope>NUCLEOTIDE SEQUENCE [LARGE SCALE GENOMIC DNA]</scope>
    <source>
        <strain evidence="7 8">DIV2402</strain>
    </source>
</reference>
<dbReference type="InterPro" id="IPR013149">
    <property type="entry name" value="ADH-like_C"/>
</dbReference>
<dbReference type="InterPro" id="IPR050129">
    <property type="entry name" value="Zn_alcohol_dh"/>
</dbReference>
<keyword evidence="8" id="KW-1185">Reference proteome</keyword>
<dbReference type="PANTHER" id="PTHR43401">
    <property type="entry name" value="L-THREONINE 3-DEHYDROGENASE"/>
    <property type="match status" value="1"/>
</dbReference>
<evidence type="ECO:0000256" key="2">
    <source>
        <dbReference type="ARBA" id="ARBA00022833"/>
    </source>
</evidence>
<evidence type="ECO:0000259" key="5">
    <source>
        <dbReference type="Pfam" id="PF00107"/>
    </source>
</evidence>
<comment type="similarity">
    <text evidence="4">Belongs to the zinc-containing alcohol dehydrogenase family.</text>
</comment>
<accession>A0ABZ2SS25</accession>
<dbReference type="Gene3D" id="3.40.50.720">
    <property type="entry name" value="NAD(P)-binding Rossmann-like Domain"/>
    <property type="match status" value="1"/>
</dbReference>
<dbReference type="Proteomes" id="UP000664701">
    <property type="component" value="Chromosome"/>
</dbReference>
<dbReference type="SUPFAM" id="SSF50129">
    <property type="entry name" value="GroES-like"/>
    <property type="match status" value="1"/>
</dbReference>
<evidence type="ECO:0000259" key="6">
    <source>
        <dbReference type="Pfam" id="PF08240"/>
    </source>
</evidence>
<evidence type="ECO:0000256" key="3">
    <source>
        <dbReference type="ARBA" id="ARBA00023002"/>
    </source>
</evidence>
<protein>
    <submittedName>
        <fullName evidence="7">Chlorophyll synthesis pathway protein BchC</fullName>
    </submittedName>
</protein>
<keyword evidence="1 4" id="KW-0479">Metal-binding</keyword>
<dbReference type="InterPro" id="IPR002328">
    <property type="entry name" value="ADH_Zn_CS"/>
</dbReference>
<feature type="domain" description="Alcohol dehydrogenase-like N-terminal" evidence="6">
    <location>
        <begin position="30"/>
        <end position="143"/>
    </location>
</feature>
<dbReference type="PANTHER" id="PTHR43401:SF2">
    <property type="entry name" value="L-THREONINE 3-DEHYDROGENASE"/>
    <property type="match status" value="1"/>
</dbReference>
<evidence type="ECO:0000313" key="7">
    <source>
        <dbReference type="EMBL" id="WYJ77966.1"/>
    </source>
</evidence>
<dbReference type="Pfam" id="PF08240">
    <property type="entry name" value="ADH_N"/>
    <property type="match status" value="1"/>
</dbReference>